<dbReference type="OrthoDB" id="9794183at2"/>
<dbReference type="RefSeq" id="WP_041018428.1">
    <property type="nucleotide sequence ID" value="NZ_CCEJ010000010.1"/>
</dbReference>
<dbReference type="EMBL" id="CCEJ010000010">
    <property type="protein sequence ID" value="CDR34876.1"/>
    <property type="molecule type" value="Genomic_DNA"/>
</dbReference>
<evidence type="ECO:0000313" key="3">
    <source>
        <dbReference type="Proteomes" id="UP000031552"/>
    </source>
</evidence>
<dbReference type="PANTHER" id="PTHR36114:SF1">
    <property type="entry name" value="16.7 KDA PROTEIN IN WHIE LOCUS"/>
    <property type="match status" value="1"/>
</dbReference>
<dbReference type="AlphaFoldDB" id="A0A090D0N3"/>
<reference evidence="2" key="1">
    <citation type="submission" date="2013-12" db="EMBL/GenBank/DDBJ databases">
        <authorList>
            <person name="Linke B."/>
        </authorList>
    </citation>
    <scope>NUCLEOTIDE SEQUENCE [LARGE SCALE GENOMIC DNA]</scope>
    <source>
        <strain evidence="2">CRIB-18</strain>
    </source>
</reference>
<protein>
    <recommendedName>
        <fullName evidence="1">Cupin type-2 domain-containing protein</fullName>
    </recommendedName>
</protein>
<name>A0A090D0N3_9BACT</name>
<dbReference type="InterPro" id="IPR011051">
    <property type="entry name" value="RmlC_Cupin_sf"/>
</dbReference>
<keyword evidence="3" id="KW-1185">Reference proteome</keyword>
<dbReference type="PANTHER" id="PTHR36114">
    <property type="entry name" value="16.7 KDA PROTEIN IN WHIE LOCUS"/>
    <property type="match status" value="1"/>
</dbReference>
<dbReference type="SUPFAM" id="SSF51182">
    <property type="entry name" value="RmlC-like cupins"/>
    <property type="match status" value="1"/>
</dbReference>
<gene>
    <name evidence="2" type="ORF">CSEC_2070</name>
</gene>
<dbReference type="CDD" id="cd02226">
    <property type="entry name" value="cupin_YdbB-like"/>
    <property type="match status" value="1"/>
</dbReference>
<feature type="domain" description="Cupin type-2" evidence="1">
    <location>
        <begin position="36"/>
        <end position="94"/>
    </location>
</feature>
<organism evidence="2 3">
    <name type="scientific">Candidatus Criblamydia sequanensis CRIB-18</name>
    <dbReference type="NCBI Taxonomy" id="1437425"/>
    <lineage>
        <taxon>Bacteria</taxon>
        <taxon>Pseudomonadati</taxon>
        <taxon>Chlamydiota</taxon>
        <taxon>Chlamydiia</taxon>
        <taxon>Parachlamydiales</taxon>
        <taxon>Candidatus Criblamydiaceae</taxon>
        <taxon>Candidatus Criblamydia</taxon>
    </lineage>
</organism>
<accession>A0A090D0N3</accession>
<reference evidence="2" key="2">
    <citation type="submission" date="2014-09" db="EMBL/GenBank/DDBJ databases">
        <title>Criblamydia sequanensis harbors a mega-plasmid encoding arsenite resistance.</title>
        <authorList>
            <person name="Bertelli C."/>
            <person name="Goesmann A."/>
            <person name="Greub G."/>
        </authorList>
    </citation>
    <scope>NUCLEOTIDE SEQUENCE [LARGE SCALE GENOMIC DNA]</scope>
    <source>
        <strain evidence="2">CRIB-18</strain>
    </source>
</reference>
<dbReference type="eggNOG" id="COG0662">
    <property type="taxonomic scope" value="Bacteria"/>
</dbReference>
<dbReference type="Gene3D" id="2.60.120.10">
    <property type="entry name" value="Jelly Rolls"/>
    <property type="match status" value="1"/>
</dbReference>
<dbReference type="STRING" id="1437425.CSEC_2070"/>
<evidence type="ECO:0000259" key="1">
    <source>
        <dbReference type="Pfam" id="PF07883"/>
    </source>
</evidence>
<proteinExistence type="predicted"/>
<dbReference type="Proteomes" id="UP000031552">
    <property type="component" value="Unassembled WGS sequence"/>
</dbReference>
<dbReference type="InterPro" id="IPR014710">
    <property type="entry name" value="RmlC-like_jellyroll"/>
</dbReference>
<dbReference type="InterPro" id="IPR052044">
    <property type="entry name" value="PKS_Associated_Protein"/>
</dbReference>
<evidence type="ECO:0000313" key="2">
    <source>
        <dbReference type="EMBL" id="CDR34876.1"/>
    </source>
</evidence>
<dbReference type="Pfam" id="PF07883">
    <property type="entry name" value="Cupin_2"/>
    <property type="match status" value="1"/>
</dbReference>
<dbReference type="InterPro" id="IPR013096">
    <property type="entry name" value="Cupin_2"/>
</dbReference>
<comment type="caution">
    <text evidence="2">The sequence shown here is derived from an EMBL/GenBank/DDBJ whole genome shotgun (WGS) entry which is preliminary data.</text>
</comment>
<sequence>MEKINLKEKFSKFSDYWNPRIVGELNGQHVKLAKFHGDFVWHSHEHEDELFFVIKGRLLMRFQDKEVWVEEGEMIIVPAKVEHQPVANEEVEVMLFEPKSTLNTGNIIEERTRNNLEEI</sequence>